<sequence length="71" mass="8034">SQTIKAKVRPSLQFKPYTHLESLDLKSSLPISPTFFGRFEFPDPLLLKLPPEVDDIISKFGDCDSNPMQVI</sequence>
<dbReference type="EMBL" id="CAJPVJ010060146">
    <property type="protein sequence ID" value="CAG2184066.1"/>
    <property type="molecule type" value="Genomic_DNA"/>
</dbReference>
<reference evidence="1" key="1">
    <citation type="submission" date="2020-11" db="EMBL/GenBank/DDBJ databases">
        <authorList>
            <person name="Tran Van P."/>
        </authorList>
    </citation>
    <scope>NUCLEOTIDE SEQUENCE</scope>
</reference>
<organism evidence="1">
    <name type="scientific">Oppiella nova</name>
    <dbReference type="NCBI Taxonomy" id="334625"/>
    <lineage>
        <taxon>Eukaryota</taxon>
        <taxon>Metazoa</taxon>
        <taxon>Ecdysozoa</taxon>
        <taxon>Arthropoda</taxon>
        <taxon>Chelicerata</taxon>
        <taxon>Arachnida</taxon>
        <taxon>Acari</taxon>
        <taxon>Acariformes</taxon>
        <taxon>Sarcoptiformes</taxon>
        <taxon>Oribatida</taxon>
        <taxon>Brachypylina</taxon>
        <taxon>Oppioidea</taxon>
        <taxon>Oppiidae</taxon>
        <taxon>Oppiella</taxon>
    </lineage>
</organism>
<dbReference type="AlphaFoldDB" id="A0A7R9MWN1"/>
<dbReference type="Proteomes" id="UP000728032">
    <property type="component" value="Unassembled WGS sequence"/>
</dbReference>
<proteinExistence type="predicted"/>
<feature type="non-terminal residue" evidence="1">
    <location>
        <position position="1"/>
    </location>
</feature>
<gene>
    <name evidence="1" type="ORF">ONB1V03_LOCUS23486</name>
</gene>
<evidence type="ECO:0000313" key="1">
    <source>
        <dbReference type="EMBL" id="CAD7668617.1"/>
    </source>
</evidence>
<protein>
    <submittedName>
        <fullName evidence="1">Uncharacterized protein</fullName>
    </submittedName>
</protein>
<keyword evidence="2" id="KW-1185">Reference proteome</keyword>
<dbReference type="OrthoDB" id="10034042at2759"/>
<evidence type="ECO:0000313" key="2">
    <source>
        <dbReference type="Proteomes" id="UP000728032"/>
    </source>
</evidence>
<accession>A0A7R9MWN1</accession>
<name>A0A7R9MWN1_9ACAR</name>
<dbReference type="EMBL" id="OC974971">
    <property type="protein sequence ID" value="CAD7668617.1"/>
    <property type="molecule type" value="Genomic_DNA"/>
</dbReference>